<proteinExistence type="predicted"/>
<accession>A0A443J0F8</accession>
<dbReference type="AlphaFoldDB" id="A0A443J0F8"/>
<dbReference type="GO" id="GO:0019058">
    <property type="term" value="P:viral life cycle"/>
    <property type="evidence" value="ECO:0007669"/>
    <property type="project" value="InterPro"/>
</dbReference>
<reference evidence="1 2" key="2">
    <citation type="submission" date="2019-01" db="EMBL/GenBank/DDBJ databases">
        <authorList>
            <person name="Li Y."/>
        </authorList>
    </citation>
    <scope>NUCLEOTIDE SEQUENCE [LARGE SCALE GENOMIC DNA]</scope>
    <source>
        <strain evidence="1 2">2D-5</strain>
    </source>
</reference>
<comment type="caution">
    <text evidence="1">The sequence shown here is derived from an EMBL/GenBank/DDBJ whole genome shotgun (WGS) entry which is preliminary data.</text>
</comment>
<evidence type="ECO:0000313" key="2">
    <source>
        <dbReference type="Proteomes" id="UP000285710"/>
    </source>
</evidence>
<dbReference type="EMBL" id="SAUW01000004">
    <property type="protein sequence ID" value="RWR13917.1"/>
    <property type="molecule type" value="Genomic_DNA"/>
</dbReference>
<protein>
    <recommendedName>
        <fullName evidence="3">Phage tail protein</fullName>
    </recommendedName>
</protein>
<dbReference type="Gene3D" id="3.30.1580.10">
    <property type="entry name" value="Head-to-tail joining protein W"/>
    <property type="match status" value="1"/>
</dbReference>
<evidence type="ECO:0008006" key="3">
    <source>
        <dbReference type="Google" id="ProtNLM"/>
    </source>
</evidence>
<dbReference type="InterPro" id="IPR036626">
    <property type="entry name" value="GpW_sf"/>
</dbReference>
<name>A0A443J0F8_9RHOB</name>
<gene>
    <name evidence="1" type="ORF">D2T33_05430</name>
</gene>
<dbReference type="Pfam" id="PF02831">
    <property type="entry name" value="gpW"/>
    <property type="match status" value="1"/>
</dbReference>
<evidence type="ECO:0000313" key="1">
    <source>
        <dbReference type="EMBL" id="RWR13917.1"/>
    </source>
</evidence>
<organism evidence="1 2">
    <name type="scientific">Paenirhodobacter populi</name>
    <dbReference type="NCBI Taxonomy" id="2306993"/>
    <lineage>
        <taxon>Bacteria</taxon>
        <taxon>Pseudomonadati</taxon>
        <taxon>Pseudomonadota</taxon>
        <taxon>Alphaproteobacteria</taxon>
        <taxon>Rhodobacterales</taxon>
        <taxon>Rhodobacter group</taxon>
        <taxon>Paenirhodobacter</taxon>
    </lineage>
</organism>
<keyword evidence="2" id="KW-1185">Reference proteome</keyword>
<dbReference type="InterPro" id="IPR004174">
    <property type="entry name" value="GpW"/>
</dbReference>
<reference evidence="1 2" key="1">
    <citation type="submission" date="2019-01" db="EMBL/GenBank/DDBJ databases">
        <title>Sinorhodobacter populi sp. nov. isolated from the symptomatic bark tissue of Populus euramericana canker.</title>
        <authorList>
            <person name="Xu G."/>
        </authorList>
    </citation>
    <scope>NUCLEOTIDE SEQUENCE [LARGE SCALE GENOMIC DNA]</scope>
    <source>
        <strain evidence="1 2">2D-5</strain>
    </source>
</reference>
<sequence>MMGKATRVIVDQSGERVEYTAVSSANLMAYIRELEGKLGAASRGGRAVGPLRFVW</sequence>
<dbReference type="Proteomes" id="UP000285710">
    <property type="component" value="Unassembled WGS sequence"/>
</dbReference>
<dbReference type="SUPFAM" id="SSF64210">
    <property type="entry name" value="Head-to-tail joining protein W, gpW"/>
    <property type="match status" value="1"/>
</dbReference>